<accession>A0A0R1M4M5</accession>
<dbReference type="PANTHER" id="PTHR30408:SF13">
    <property type="entry name" value="TYPE I RESTRICTION ENZYME HINDI SPECIFICITY SUBUNIT"/>
    <property type="match status" value="1"/>
</dbReference>
<evidence type="ECO:0000259" key="4">
    <source>
        <dbReference type="Pfam" id="PF01420"/>
    </source>
</evidence>
<dbReference type="InterPro" id="IPR052021">
    <property type="entry name" value="Type-I_RS_S_subunit"/>
</dbReference>
<comment type="similarity">
    <text evidence="1">Belongs to the type-I restriction system S methylase family.</text>
</comment>
<evidence type="ECO:0000256" key="2">
    <source>
        <dbReference type="ARBA" id="ARBA00022747"/>
    </source>
</evidence>
<evidence type="ECO:0000256" key="3">
    <source>
        <dbReference type="ARBA" id="ARBA00023125"/>
    </source>
</evidence>
<dbReference type="STRING" id="1293597.FC20_GL000132"/>
<dbReference type="InterPro" id="IPR000055">
    <property type="entry name" value="Restrct_endonuc_typeI_TRD"/>
</dbReference>
<proteinExistence type="inferred from homology"/>
<keyword evidence="6" id="KW-1185">Reference proteome</keyword>
<keyword evidence="3" id="KW-0238">DNA-binding</keyword>
<dbReference type="CDD" id="cd17255">
    <property type="entry name" value="RMtype1_S_Fco49512ORF2615P-TRD2-CR2_like"/>
    <property type="match status" value="1"/>
</dbReference>
<keyword evidence="2" id="KW-0680">Restriction system</keyword>
<evidence type="ECO:0000313" key="6">
    <source>
        <dbReference type="Proteomes" id="UP000051074"/>
    </source>
</evidence>
<dbReference type="Pfam" id="PF01420">
    <property type="entry name" value="Methylase_S"/>
    <property type="match status" value="2"/>
</dbReference>
<comment type="caution">
    <text evidence="5">The sequence shown here is derived from an EMBL/GenBank/DDBJ whole genome shotgun (WGS) entry which is preliminary data.</text>
</comment>
<reference evidence="5 6" key="1">
    <citation type="journal article" date="2015" name="Genome Announc.">
        <title>Expanding the biotechnology potential of lactobacilli through comparative genomics of 213 strains and associated genera.</title>
        <authorList>
            <person name="Sun Z."/>
            <person name="Harris H.M."/>
            <person name="McCann A."/>
            <person name="Guo C."/>
            <person name="Argimon S."/>
            <person name="Zhang W."/>
            <person name="Yang X."/>
            <person name="Jeffery I.B."/>
            <person name="Cooney J.C."/>
            <person name="Kagawa T.F."/>
            <person name="Liu W."/>
            <person name="Song Y."/>
            <person name="Salvetti E."/>
            <person name="Wrobel A."/>
            <person name="Rasinkangas P."/>
            <person name="Parkhill J."/>
            <person name="Rea M.C."/>
            <person name="O'Sullivan O."/>
            <person name="Ritari J."/>
            <person name="Douillard F.P."/>
            <person name="Paul Ross R."/>
            <person name="Yang R."/>
            <person name="Briner A.E."/>
            <person name="Felis G.E."/>
            <person name="de Vos W.M."/>
            <person name="Barrangou R."/>
            <person name="Klaenhammer T.R."/>
            <person name="Caufield P.W."/>
            <person name="Cui Y."/>
            <person name="Zhang H."/>
            <person name="O'Toole P.W."/>
        </authorList>
    </citation>
    <scope>NUCLEOTIDE SEQUENCE [LARGE SCALE GENOMIC DNA]</scope>
    <source>
        <strain evidence="5 6">DSM 19284</strain>
    </source>
</reference>
<dbReference type="GO" id="GO:0009307">
    <property type="term" value="P:DNA restriction-modification system"/>
    <property type="evidence" value="ECO:0007669"/>
    <property type="project" value="UniProtKB-KW"/>
</dbReference>
<evidence type="ECO:0000313" key="5">
    <source>
        <dbReference type="EMBL" id="KRL02737.1"/>
    </source>
</evidence>
<dbReference type="RefSeq" id="WP_056945313.1">
    <property type="nucleotide sequence ID" value="NZ_AZDU01000010.1"/>
</dbReference>
<gene>
    <name evidence="5" type="ORF">FC20_GL000132</name>
</gene>
<dbReference type="EMBL" id="AZDU01000010">
    <property type="protein sequence ID" value="KRL02737.1"/>
    <property type="molecule type" value="Genomic_DNA"/>
</dbReference>
<evidence type="ECO:0000256" key="1">
    <source>
        <dbReference type="ARBA" id="ARBA00010923"/>
    </source>
</evidence>
<protein>
    <submittedName>
        <fullName evidence="5">Type I site-specific deoxyribonuclease specificity subunit HsdS</fullName>
    </submittedName>
</protein>
<sequence length="373" mass="42335">MVDLSEEVKGNDGVVDGLPILTISAANGWMNQKDRFSQVIAGSELKKYTLLKKGELSYNHGNSKLAKFGAVFELDSYKEALVPRVYHSFKMVNGNSPSFIEYLFATKRPDRELSKLITSGARMDGLLNINKKDFFGIKLKVPTPQEQTKISKLLRGLDRTITLHEEKQRQLEQLKKALLQKMFADKKEYPELRFNGFSDSWNKNKVSELFTITRGYVLPAKDTKPTPEGDYCYPVYSSQTAQNGLMGYYNKYLYKDAITWTTDGANAGTVRFRTGKFYCTNVCGVLLTKKAKASEMIAMALNKVTKKYVSYVGNPKLMNNVMGEIVISLPTNTEEQNNLSFLFNNLERAIILTEHKIEQLKSLKQALLQQMFI</sequence>
<feature type="domain" description="Type I restriction modification DNA specificity" evidence="4">
    <location>
        <begin position="19"/>
        <end position="173"/>
    </location>
</feature>
<dbReference type="Proteomes" id="UP000051074">
    <property type="component" value="Unassembled WGS sequence"/>
</dbReference>
<dbReference type="Gene3D" id="3.90.220.20">
    <property type="entry name" value="DNA methylase specificity domains"/>
    <property type="match status" value="2"/>
</dbReference>
<dbReference type="InterPro" id="IPR044946">
    <property type="entry name" value="Restrct_endonuc_typeI_TRD_sf"/>
</dbReference>
<feature type="domain" description="Type I restriction modification DNA specificity" evidence="4">
    <location>
        <begin position="200"/>
        <end position="361"/>
    </location>
</feature>
<dbReference type="SUPFAM" id="SSF116734">
    <property type="entry name" value="DNA methylase specificity domain"/>
    <property type="match status" value="2"/>
</dbReference>
<dbReference type="GO" id="GO:0003677">
    <property type="term" value="F:DNA binding"/>
    <property type="evidence" value="ECO:0007669"/>
    <property type="project" value="UniProtKB-KW"/>
</dbReference>
<dbReference type="PANTHER" id="PTHR30408">
    <property type="entry name" value="TYPE-1 RESTRICTION ENZYME ECOKI SPECIFICITY PROTEIN"/>
    <property type="match status" value="1"/>
</dbReference>
<dbReference type="AlphaFoldDB" id="A0A0R1M4M5"/>
<name>A0A0R1M4M5_9LACO</name>
<dbReference type="PATRIC" id="fig|1293597.4.peg.133"/>
<organism evidence="5 6">
    <name type="scientific">Lactobacillus equicursoris DSM 19284 = JCM 14600 = CIP 110162</name>
    <dbReference type="NCBI Taxonomy" id="1293597"/>
    <lineage>
        <taxon>Bacteria</taxon>
        <taxon>Bacillati</taxon>
        <taxon>Bacillota</taxon>
        <taxon>Bacilli</taxon>
        <taxon>Lactobacillales</taxon>
        <taxon>Lactobacillaceae</taxon>
        <taxon>Lactobacillus</taxon>
    </lineage>
</organism>